<proteinExistence type="predicted"/>
<comment type="caution">
    <text evidence="1">The sequence shown here is derived from an EMBL/GenBank/DDBJ whole genome shotgun (WGS) entry which is preliminary data.</text>
</comment>
<dbReference type="EMBL" id="JAACNO010000858">
    <property type="protein sequence ID" value="KAF4144419.1"/>
    <property type="molecule type" value="Genomic_DNA"/>
</dbReference>
<gene>
    <name evidence="1" type="ORF">GN958_ATG06386</name>
</gene>
<reference evidence="1" key="1">
    <citation type="submission" date="2020-03" db="EMBL/GenBank/DDBJ databases">
        <title>Hybrid Assembly of Korean Phytophthora infestans isolates.</title>
        <authorList>
            <person name="Prokchorchik M."/>
            <person name="Lee Y."/>
            <person name="Seo J."/>
            <person name="Cho J.-H."/>
            <person name="Park Y.-E."/>
            <person name="Jang D.-C."/>
            <person name="Im J.-S."/>
            <person name="Choi J.-G."/>
            <person name="Park H.-J."/>
            <person name="Lee G.-B."/>
            <person name="Lee Y.-G."/>
            <person name="Hong S.-Y."/>
            <person name="Cho K."/>
            <person name="Sohn K.H."/>
        </authorList>
    </citation>
    <scope>NUCLEOTIDE SEQUENCE</scope>
    <source>
        <strain evidence="1">KR_2_A2</strain>
    </source>
</reference>
<name>A0A8S9UZM7_PHYIN</name>
<feature type="non-terminal residue" evidence="1">
    <location>
        <position position="1"/>
    </location>
</feature>
<sequence>MSSDSDKVVFDEAATQPDKTVLFQSKKWTYINDNSSNGGVFTGQLQFNLNTLANLNQWSDLSQALIQFPVQLRITNTGAAATTTSINQMMATIKKGFHQFVDSAQITIGVTMIQSAQICLNTDTTFKILTEWSLSELHNWGPSLGISLDDYQLAPDGTSTYTSLDNLPLATSVSAVTGFTLPTASNPGFKTRAQFINNTSNTKDATTTLNGIINNAPLLGKGSVNYTQGAVAVGNDVFTLMTLATVRLKDISDCCAKLPPLKNLKGFIYLNYNSGRYVFTTGASGAINGVTAATALYGHTHPGMLGTTGTGFGTAASTWQFTADVCGTATNGCTVPFVSARCYVPYYVASADVDRALTQTKSIRYLERFVTSFYIDRLQSFSGTISPGIVNPPKRVTHSDADRRCRQRSNSWLSAPEVSVTTHEPSGTGPFAALTGLQIIVGGVPMFQSPLQMDWESFQTEVVQMGLDGGLNPE</sequence>
<accession>A0A8S9UZM7</accession>
<evidence type="ECO:0000313" key="1">
    <source>
        <dbReference type="EMBL" id="KAF4144419.1"/>
    </source>
</evidence>
<organism evidence="1 2">
    <name type="scientific">Phytophthora infestans</name>
    <name type="common">Potato late blight agent</name>
    <name type="synonym">Botrytis infestans</name>
    <dbReference type="NCBI Taxonomy" id="4787"/>
    <lineage>
        <taxon>Eukaryota</taxon>
        <taxon>Sar</taxon>
        <taxon>Stramenopiles</taxon>
        <taxon>Oomycota</taxon>
        <taxon>Peronosporomycetes</taxon>
        <taxon>Peronosporales</taxon>
        <taxon>Peronosporaceae</taxon>
        <taxon>Phytophthora</taxon>
    </lineage>
</organism>
<evidence type="ECO:0000313" key="2">
    <source>
        <dbReference type="Proteomes" id="UP000704712"/>
    </source>
</evidence>
<protein>
    <submittedName>
        <fullName evidence="1">Uncharacterized protein</fullName>
    </submittedName>
</protein>
<dbReference type="Proteomes" id="UP000704712">
    <property type="component" value="Unassembled WGS sequence"/>
</dbReference>
<dbReference type="AlphaFoldDB" id="A0A8S9UZM7"/>